<dbReference type="InterPro" id="IPR015797">
    <property type="entry name" value="NUDIX_hydrolase-like_dom_sf"/>
</dbReference>
<dbReference type="PROSITE" id="PS00893">
    <property type="entry name" value="NUDIX_BOX"/>
    <property type="match status" value="1"/>
</dbReference>
<keyword evidence="2 3" id="KW-0378">Hydrolase</keyword>
<dbReference type="PROSITE" id="PS51462">
    <property type="entry name" value="NUDIX"/>
    <property type="match status" value="1"/>
</dbReference>
<evidence type="ECO:0000256" key="4">
    <source>
        <dbReference type="SAM" id="MobiDB-lite"/>
    </source>
</evidence>
<dbReference type="InterPro" id="IPR020476">
    <property type="entry name" value="Nudix_hydrolase"/>
</dbReference>
<dbReference type="PANTHER" id="PTHR43046">
    <property type="entry name" value="GDP-MANNOSE MANNOSYL HYDROLASE"/>
    <property type="match status" value="1"/>
</dbReference>
<reference evidence="6 7" key="1">
    <citation type="submission" date="2016-10" db="EMBL/GenBank/DDBJ databases">
        <authorList>
            <person name="de Groot N.N."/>
        </authorList>
    </citation>
    <scope>NUCLEOTIDE SEQUENCE [LARGE SCALE GENOMIC DNA]</scope>
    <source>
        <strain evidence="6 7">ATCC 35022</strain>
    </source>
</reference>
<comment type="cofactor">
    <cofactor evidence="1">
        <name>Mg(2+)</name>
        <dbReference type="ChEBI" id="CHEBI:18420"/>
    </cofactor>
</comment>
<gene>
    <name evidence="6" type="ORF">SAMN02982931_03647</name>
</gene>
<dbReference type="OrthoDB" id="9800065at2"/>
<feature type="domain" description="Nudix hydrolase" evidence="5">
    <location>
        <begin position="22"/>
        <end position="146"/>
    </location>
</feature>
<evidence type="ECO:0000256" key="2">
    <source>
        <dbReference type="ARBA" id="ARBA00022801"/>
    </source>
</evidence>
<organism evidence="6 7">
    <name type="scientific">Bauldia litoralis</name>
    <dbReference type="NCBI Taxonomy" id="665467"/>
    <lineage>
        <taxon>Bacteria</taxon>
        <taxon>Pseudomonadati</taxon>
        <taxon>Pseudomonadota</taxon>
        <taxon>Alphaproteobacteria</taxon>
        <taxon>Hyphomicrobiales</taxon>
        <taxon>Kaistiaceae</taxon>
        <taxon>Bauldia</taxon>
    </lineage>
</organism>
<accession>A0A1G6DQW4</accession>
<protein>
    <submittedName>
        <fullName evidence="6">ADP-ribose pyrophosphatase YjhB, NUDIX family</fullName>
    </submittedName>
</protein>
<feature type="region of interest" description="Disordered" evidence="4">
    <location>
        <begin position="134"/>
        <end position="154"/>
    </location>
</feature>
<evidence type="ECO:0000256" key="3">
    <source>
        <dbReference type="RuleBase" id="RU003476"/>
    </source>
</evidence>
<dbReference type="AlphaFoldDB" id="A0A1G6DQW4"/>
<evidence type="ECO:0000256" key="1">
    <source>
        <dbReference type="ARBA" id="ARBA00001946"/>
    </source>
</evidence>
<dbReference type="Gene3D" id="3.90.79.10">
    <property type="entry name" value="Nucleoside Triphosphate Pyrophosphohydrolase"/>
    <property type="match status" value="1"/>
</dbReference>
<dbReference type="STRING" id="665467.SAMN02982931_03647"/>
<dbReference type="Pfam" id="PF00293">
    <property type="entry name" value="NUDIX"/>
    <property type="match status" value="1"/>
</dbReference>
<comment type="similarity">
    <text evidence="3">Belongs to the Nudix hydrolase family.</text>
</comment>
<dbReference type="Proteomes" id="UP000199071">
    <property type="component" value="Unassembled WGS sequence"/>
</dbReference>
<dbReference type="InterPro" id="IPR000086">
    <property type="entry name" value="NUDIX_hydrolase_dom"/>
</dbReference>
<dbReference type="CDD" id="cd04680">
    <property type="entry name" value="NUDIX_Hydrolase"/>
    <property type="match status" value="1"/>
</dbReference>
<dbReference type="RefSeq" id="WP_090878574.1">
    <property type="nucleotide sequence ID" value="NZ_FMXQ01000008.1"/>
</dbReference>
<evidence type="ECO:0000313" key="6">
    <source>
        <dbReference type="EMBL" id="SDB47492.1"/>
    </source>
</evidence>
<dbReference type="PRINTS" id="PR00502">
    <property type="entry name" value="NUDIXFAMILY"/>
</dbReference>
<evidence type="ECO:0000259" key="5">
    <source>
        <dbReference type="PROSITE" id="PS51462"/>
    </source>
</evidence>
<dbReference type="InterPro" id="IPR020084">
    <property type="entry name" value="NUDIX_hydrolase_CS"/>
</dbReference>
<dbReference type="SUPFAM" id="SSF55811">
    <property type="entry name" value="Nudix"/>
    <property type="match status" value="1"/>
</dbReference>
<keyword evidence="7" id="KW-1185">Reference proteome</keyword>
<dbReference type="PANTHER" id="PTHR43046:SF16">
    <property type="entry name" value="ADP-RIBOSE PYROPHOSPHATASE YJHB-RELATED"/>
    <property type="match status" value="1"/>
</dbReference>
<evidence type="ECO:0000313" key="7">
    <source>
        <dbReference type="Proteomes" id="UP000199071"/>
    </source>
</evidence>
<dbReference type="GO" id="GO:0016787">
    <property type="term" value="F:hydrolase activity"/>
    <property type="evidence" value="ECO:0007669"/>
    <property type="project" value="UniProtKB-KW"/>
</dbReference>
<proteinExistence type="inferred from homology"/>
<dbReference type="EMBL" id="FMXQ01000008">
    <property type="protein sequence ID" value="SDB47492.1"/>
    <property type="molecule type" value="Genomic_DNA"/>
</dbReference>
<name>A0A1G6DQW4_9HYPH</name>
<sequence length="154" mass="17336">MASWKNRQLVRAFLFYSRFRRGMTLGVRAAIFDPEGRVFLVRHSYVPGWYLPGGGVDAGEILVQAMAREVMEEGGIRVEGADLFGIYLNRHASPRDHVALYVCRDWSQAAEPPRNREIVDSGFYAIDRLPPETTDGTRRRLDEIAGGAAPAPEW</sequence>